<dbReference type="RefSeq" id="WP_055036157.1">
    <property type="nucleotide sequence ID" value="NZ_AP014854.2"/>
</dbReference>
<dbReference type="GO" id="GO:0006633">
    <property type="term" value="P:fatty acid biosynthetic process"/>
    <property type="evidence" value="ECO:0007669"/>
    <property type="project" value="TreeGrafter"/>
</dbReference>
<dbReference type="GO" id="GO:0004315">
    <property type="term" value="F:3-oxoacyl-[acyl-carrier-protein] synthase activity"/>
    <property type="evidence" value="ECO:0007669"/>
    <property type="project" value="TreeGrafter"/>
</dbReference>
<evidence type="ECO:0000259" key="5">
    <source>
        <dbReference type="PROSITE" id="PS52004"/>
    </source>
</evidence>
<dbReference type="InterPro" id="IPR000794">
    <property type="entry name" value="Beta-ketoacyl_synthase"/>
</dbReference>
<dbReference type="InterPro" id="IPR016039">
    <property type="entry name" value="Thiolase-like"/>
</dbReference>
<accession>A0A182CZE4</accession>
<comment type="pathway">
    <text evidence="1">Lipid metabolism; fatty acid biosynthesis.</text>
</comment>
<dbReference type="PROSITE" id="PS52004">
    <property type="entry name" value="KS3_2"/>
    <property type="match status" value="1"/>
</dbReference>
<dbReference type="PANTHER" id="PTHR11712">
    <property type="entry name" value="POLYKETIDE SYNTHASE-RELATED"/>
    <property type="match status" value="1"/>
</dbReference>
<dbReference type="InterPro" id="IPR014031">
    <property type="entry name" value="Ketoacyl_synth_C"/>
</dbReference>
<reference evidence="6" key="1">
    <citation type="journal article" date="2015" name="Genome Announc.">
        <title>Complete Genome Sequence of the Bacteriochlorophyll b-Producing Photosynthetic Bacterium Blastochloris viridis.</title>
        <authorList>
            <person name="Tsukatani Y."/>
            <person name="Hirose Y."/>
            <person name="Harada J."/>
            <person name="Misawa N."/>
            <person name="Mori K."/>
            <person name="Inoue K."/>
            <person name="Tamiaki H."/>
        </authorList>
    </citation>
    <scope>NUCLEOTIDE SEQUENCE [LARGE SCALE GENOMIC DNA]</scope>
    <source>
        <strain evidence="6">DSM 133</strain>
    </source>
</reference>
<name>A0A182CZE4_BLAVI</name>
<dbReference type="Gene3D" id="3.40.47.10">
    <property type="match status" value="2"/>
</dbReference>
<dbReference type="SUPFAM" id="SSF53901">
    <property type="entry name" value="Thiolase-like"/>
    <property type="match status" value="3"/>
</dbReference>
<evidence type="ECO:0000256" key="1">
    <source>
        <dbReference type="ARBA" id="ARBA00005194"/>
    </source>
</evidence>
<organism evidence="6">
    <name type="scientific">Blastochloris viridis</name>
    <name type="common">Rhodopseudomonas viridis</name>
    <dbReference type="NCBI Taxonomy" id="1079"/>
    <lineage>
        <taxon>Bacteria</taxon>
        <taxon>Pseudomonadati</taxon>
        <taxon>Pseudomonadota</taxon>
        <taxon>Alphaproteobacteria</taxon>
        <taxon>Hyphomicrobiales</taxon>
        <taxon>Blastochloridaceae</taxon>
        <taxon>Blastochloris</taxon>
    </lineage>
</organism>
<dbReference type="Pfam" id="PF00109">
    <property type="entry name" value="ketoacyl-synt"/>
    <property type="match status" value="2"/>
</dbReference>
<dbReference type="KEGG" id="bvr:BVIR_345"/>
<dbReference type="InterPro" id="IPR020841">
    <property type="entry name" value="PKS_Beta-ketoAc_synthase_dom"/>
</dbReference>
<proteinExistence type="inferred from homology"/>
<dbReference type="SMART" id="SM00825">
    <property type="entry name" value="PKS_KS"/>
    <property type="match status" value="1"/>
</dbReference>
<keyword evidence="3 4" id="KW-0808">Transferase</keyword>
<feature type="domain" description="Ketosynthase family 3 (KS3)" evidence="5">
    <location>
        <begin position="1"/>
        <end position="391"/>
    </location>
</feature>
<dbReference type="Pfam" id="PF02801">
    <property type="entry name" value="Ketoacyl-synt_C"/>
    <property type="match status" value="1"/>
</dbReference>
<protein>
    <submittedName>
        <fullName evidence="6">3-oxoacyl-[acyl-carrier-protein] synthase</fullName>
    </submittedName>
</protein>
<dbReference type="OrthoDB" id="9808669at2"/>
<sequence length="750" mass="75056">MPTIVVTGVGVNCAAGRTFQAFRAALRAGVPGTSPIAWIPVSRQAAIAAQLKDVPLTVPGRLRRIARRAVAEALADAGVTAAEAARAGLYLATVSGDGLTAERMCGTIATAAVATRSQRAALATFPSGALADRLARDFGLGGPRDVNTNACASGNIALARAVHAIRAGRIDLAVVCGADQMKPITYYGAERSNILGSTVRPFHRDRDGTALGDGAGALVVETLASAQARNARIRAVVDGFGISCSEDPHEIVPQLDGRGVARCIRAALADAGVAATTIDYINAHATGTVNIEISECAGIRAAFGDAADRIAVNATKSFTAHLSSASAVIEVAAAVDALESGFLHETAGLDAPDPALALAFVPPGGQRRAIARALSLAMGAGGVNTAVVLSSAATLPTWPAMSSPVQPAAATVWLSAAAVVSQSPPTLQGAGAADRPTTLHWTALDDLPRLSGGDANAHYNRAARLALAVATRLIEAAGLGEAELVSERFALIVGTMVGGTSTWSEVLARTYADNPRHITPSMALCHGAHLGATLISRRFGLIGSTVTLTGGITSGLSALGYAADLMRLGQIDRAVVCAMDIADAPMVRAMALLRAPAVAGRDTGFGPRDGAAAVLVETEAARHARGGRRGVALAAVEERFAPVGAGRTAPGLVDEAVAAALGGAGCALRIDGTANFHRCTGGDALASADASLAPAFGDCGSAEALAAVAAGMACAAGDDAVGEVAVTALGVGGAAACAVLRAAVGEAHHG</sequence>
<gene>
    <name evidence="6" type="ORF">BV133_997</name>
</gene>
<evidence type="ECO:0000256" key="4">
    <source>
        <dbReference type="RuleBase" id="RU003694"/>
    </source>
</evidence>
<evidence type="ECO:0000256" key="3">
    <source>
        <dbReference type="ARBA" id="ARBA00022679"/>
    </source>
</evidence>
<dbReference type="PANTHER" id="PTHR11712:SF336">
    <property type="entry name" value="3-OXOACYL-[ACYL-CARRIER-PROTEIN] SYNTHASE, MITOCHONDRIAL"/>
    <property type="match status" value="1"/>
</dbReference>
<dbReference type="InterPro" id="IPR014030">
    <property type="entry name" value="Ketoacyl_synth_N"/>
</dbReference>
<evidence type="ECO:0000313" key="6">
    <source>
        <dbReference type="EMBL" id="BAR98590.1"/>
    </source>
</evidence>
<dbReference type="EMBL" id="AP014854">
    <property type="protein sequence ID" value="BAR98590.1"/>
    <property type="molecule type" value="Genomic_DNA"/>
</dbReference>
<evidence type="ECO:0000256" key="2">
    <source>
        <dbReference type="ARBA" id="ARBA00008467"/>
    </source>
</evidence>
<dbReference type="AlphaFoldDB" id="A0A182CZE4"/>
<comment type="similarity">
    <text evidence="2 4">Belongs to the thiolase-like superfamily. Beta-ketoacyl-ACP synthases family.</text>
</comment>